<dbReference type="Proteomes" id="UP001221413">
    <property type="component" value="Unassembled WGS sequence"/>
</dbReference>
<feature type="transmembrane region" description="Helical" evidence="6">
    <location>
        <begin position="306"/>
        <end position="328"/>
    </location>
</feature>
<evidence type="ECO:0000259" key="7">
    <source>
        <dbReference type="PROSITE" id="PS50850"/>
    </source>
</evidence>
<feature type="transmembrane region" description="Helical" evidence="6">
    <location>
        <begin position="187"/>
        <end position="206"/>
    </location>
</feature>
<feature type="transmembrane region" description="Helical" evidence="6">
    <location>
        <begin position="424"/>
        <end position="444"/>
    </location>
</feature>
<feature type="region of interest" description="Disordered" evidence="5">
    <location>
        <begin position="1"/>
        <end position="69"/>
    </location>
</feature>
<feature type="transmembrane region" description="Helical" evidence="6">
    <location>
        <begin position="244"/>
        <end position="266"/>
    </location>
</feature>
<dbReference type="EMBL" id="JAQGDS010000002">
    <property type="protein sequence ID" value="KAJ6263100.1"/>
    <property type="molecule type" value="Genomic_DNA"/>
</dbReference>
<evidence type="ECO:0000256" key="1">
    <source>
        <dbReference type="ARBA" id="ARBA00004141"/>
    </source>
</evidence>
<comment type="subcellular location">
    <subcellularLocation>
        <location evidence="1">Membrane</location>
        <topology evidence="1">Multi-pass membrane protein</topology>
    </subcellularLocation>
</comment>
<feature type="compositionally biased region" description="Polar residues" evidence="5">
    <location>
        <begin position="47"/>
        <end position="66"/>
    </location>
</feature>
<dbReference type="PANTHER" id="PTHR23502:SF60">
    <property type="entry name" value="MAJOR FACILITATOR SUPERFAMILY (MFS) PROFILE DOMAIN-CONTAINING PROTEIN-RELATED"/>
    <property type="match status" value="1"/>
</dbReference>
<feature type="transmembrane region" description="Helical" evidence="6">
    <location>
        <begin position="497"/>
        <end position="517"/>
    </location>
</feature>
<feature type="transmembrane region" description="Helical" evidence="6">
    <location>
        <begin position="213"/>
        <end position="232"/>
    </location>
</feature>
<feature type="transmembrane region" description="Helical" evidence="6">
    <location>
        <begin position="524"/>
        <end position="546"/>
    </location>
</feature>
<feature type="transmembrane region" description="Helical" evidence="6">
    <location>
        <begin position="278"/>
        <end position="300"/>
    </location>
</feature>
<evidence type="ECO:0000313" key="9">
    <source>
        <dbReference type="Proteomes" id="UP001221413"/>
    </source>
</evidence>
<dbReference type="Gene3D" id="1.20.1250.20">
    <property type="entry name" value="MFS general substrate transporter like domains"/>
    <property type="match status" value="1"/>
</dbReference>
<feature type="transmembrane region" description="Helical" evidence="6">
    <location>
        <begin position="558"/>
        <end position="579"/>
    </location>
</feature>
<accession>A0AAD6J4F6</accession>
<sequence length="594" mass="65195">MSSEDRRPPTRQDRSRRNTNNSDFDERPRLGSELQASLSAQFIDDQSVYQQQPSHSQYDSTSSSEADLQDLPAVEIDSISGRLSDIDIDLEKQDGEIIVGIESEELKGALDFDRDQKLKLSKTKTDPNLVTWDGPDDPENPLNWSIRKKWTATVVISAFTFLSPVSSSMVAPAISSVAKDLNIQGTVAPQLTMTVFVLAYAVTTLFTGPLSEVFGRVPVIQISNLFYLVFNTACGASKTETQMIVFRFLAGAGGAAPLALGGGVLSDVWPAEQRGKGISMYSLAPLLGPAIGPIAGGWIVQSGLGWRWIFYIMSMIDAVIQIAGTFLLQETYAPKLLQAKARRLRKETGNMQLHTPYEADEKRRFSKVLRTALVRPLKLLGTQPIIQFMAAYNVFLYGLLYIVLSTFPPLWEIRYGQSVGIGSLNYISLGLGFFLGTQICAPINDKIYVTLKRRNNGVGLPEFRVPLMPIGVFLVPLGLLAYGWSAQAKTHWIVPNIGAMVLAGGTIMGFQCIQTYIIDTYTRYAASAIASITVLRSIAGFGFPLFAPAMYKQLDYGWGNTTLALAGIVIGWPGPFILWKWGAKLRAKSQFAAS</sequence>
<proteinExistence type="predicted"/>
<evidence type="ECO:0000256" key="5">
    <source>
        <dbReference type="SAM" id="MobiDB-lite"/>
    </source>
</evidence>
<dbReference type="InterPro" id="IPR020846">
    <property type="entry name" value="MFS_dom"/>
</dbReference>
<evidence type="ECO:0000256" key="4">
    <source>
        <dbReference type="ARBA" id="ARBA00023136"/>
    </source>
</evidence>
<keyword evidence="3 6" id="KW-1133">Transmembrane helix</keyword>
<dbReference type="PROSITE" id="PS50850">
    <property type="entry name" value="MFS"/>
    <property type="match status" value="1"/>
</dbReference>
<feature type="compositionally biased region" description="Basic and acidic residues" evidence="5">
    <location>
        <begin position="1"/>
        <end position="16"/>
    </location>
</feature>
<dbReference type="CDD" id="cd17323">
    <property type="entry name" value="MFS_Tpo1_MDR_like"/>
    <property type="match status" value="1"/>
</dbReference>
<evidence type="ECO:0000313" key="8">
    <source>
        <dbReference type="EMBL" id="KAJ6263100.1"/>
    </source>
</evidence>
<evidence type="ECO:0000256" key="2">
    <source>
        <dbReference type="ARBA" id="ARBA00022692"/>
    </source>
</evidence>
<organism evidence="8 9">
    <name type="scientific">Drechslerella dactyloides</name>
    <name type="common">Nematode-trapping fungus</name>
    <name type="synonym">Arthrobotrys dactyloides</name>
    <dbReference type="NCBI Taxonomy" id="74499"/>
    <lineage>
        <taxon>Eukaryota</taxon>
        <taxon>Fungi</taxon>
        <taxon>Dikarya</taxon>
        <taxon>Ascomycota</taxon>
        <taxon>Pezizomycotina</taxon>
        <taxon>Orbiliomycetes</taxon>
        <taxon>Orbiliales</taxon>
        <taxon>Orbiliaceae</taxon>
        <taxon>Drechslerella</taxon>
    </lineage>
</organism>
<dbReference type="InterPro" id="IPR011701">
    <property type="entry name" value="MFS"/>
</dbReference>
<reference evidence="8" key="1">
    <citation type="submission" date="2023-01" db="EMBL/GenBank/DDBJ databases">
        <title>The chitinases involved in constricting ring structure development in the nematode-trapping fungus Drechslerella dactyloides.</title>
        <authorList>
            <person name="Wang R."/>
            <person name="Zhang L."/>
            <person name="Tang P."/>
            <person name="Li S."/>
            <person name="Liang L."/>
        </authorList>
    </citation>
    <scope>NUCLEOTIDE SEQUENCE</scope>
    <source>
        <strain evidence="8">YMF1.00031</strain>
    </source>
</reference>
<keyword evidence="2 6" id="KW-0812">Transmembrane</keyword>
<evidence type="ECO:0000256" key="3">
    <source>
        <dbReference type="ARBA" id="ARBA00022989"/>
    </source>
</evidence>
<dbReference type="GO" id="GO:0016020">
    <property type="term" value="C:membrane"/>
    <property type="evidence" value="ECO:0007669"/>
    <property type="project" value="UniProtKB-SubCell"/>
</dbReference>
<feature type="domain" description="Major facilitator superfamily (MFS) profile" evidence="7">
    <location>
        <begin position="152"/>
        <end position="594"/>
    </location>
</feature>
<dbReference type="AlphaFoldDB" id="A0AAD6J4F6"/>
<feature type="transmembrane region" description="Helical" evidence="6">
    <location>
        <begin position="150"/>
        <end position="175"/>
    </location>
</feature>
<dbReference type="SUPFAM" id="SSF103473">
    <property type="entry name" value="MFS general substrate transporter"/>
    <property type="match status" value="1"/>
</dbReference>
<gene>
    <name evidence="8" type="ORF">Dda_1659</name>
</gene>
<keyword evidence="9" id="KW-1185">Reference proteome</keyword>
<name>A0AAD6J4F6_DREDA</name>
<dbReference type="InterPro" id="IPR036259">
    <property type="entry name" value="MFS_trans_sf"/>
</dbReference>
<feature type="transmembrane region" description="Helical" evidence="6">
    <location>
        <begin position="385"/>
        <end position="404"/>
    </location>
</feature>
<keyword evidence="4 6" id="KW-0472">Membrane</keyword>
<feature type="transmembrane region" description="Helical" evidence="6">
    <location>
        <begin position="465"/>
        <end position="485"/>
    </location>
</feature>
<dbReference type="Pfam" id="PF07690">
    <property type="entry name" value="MFS_1"/>
    <property type="match status" value="1"/>
</dbReference>
<protein>
    <submittedName>
        <fullName evidence="8">Efflux pump vrtL</fullName>
    </submittedName>
</protein>
<comment type="caution">
    <text evidence="8">The sequence shown here is derived from an EMBL/GenBank/DDBJ whole genome shotgun (WGS) entry which is preliminary data.</text>
</comment>
<dbReference type="GO" id="GO:0022857">
    <property type="term" value="F:transmembrane transporter activity"/>
    <property type="evidence" value="ECO:0007669"/>
    <property type="project" value="InterPro"/>
</dbReference>
<dbReference type="FunFam" id="1.20.1250.20:FF:000011">
    <property type="entry name" value="MFS multidrug transporter, putative"/>
    <property type="match status" value="1"/>
</dbReference>
<dbReference type="PANTHER" id="PTHR23502">
    <property type="entry name" value="MAJOR FACILITATOR SUPERFAMILY"/>
    <property type="match status" value="1"/>
</dbReference>
<evidence type="ECO:0000256" key="6">
    <source>
        <dbReference type="SAM" id="Phobius"/>
    </source>
</evidence>